<sequence length="254" mass="28831">MRPCLLSQVWFTTYACRIISLTINKCMAYNCTTLATSSYGDHWRKLRRIFTLEVLSSNQLNMSTGIRKDEIKILLRKLYHISGYEFSKIDLRPLFSGLTFNITRMISGKGYYGEEVAGTEQAKQFGELIEEVFSYAGVSYAGEFLPIFQHRRSRRDSESGNSMIDHLLSLQESQPECYTDETIKGLALSIVTAGSHTSAITMEWAMSNLLNHPDVLKKVGAELDAFLGSRQLLDETDLPKLQYLENTIAETLRL</sequence>
<dbReference type="GO" id="GO:0005506">
    <property type="term" value="F:iron ion binding"/>
    <property type="evidence" value="ECO:0007669"/>
    <property type="project" value="InterPro"/>
</dbReference>
<evidence type="ECO:0000256" key="8">
    <source>
        <dbReference type="ARBA" id="ARBA00023004"/>
    </source>
</evidence>
<dbReference type="GO" id="GO:0016705">
    <property type="term" value="F:oxidoreductase activity, acting on paired donors, with incorporation or reduction of molecular oxygen"/>
    <property type="evidence" value="ECO:0007669"/>
    <property type="project" value="InterPro"/>
</dbReference>
<evidence type="ECO:0000256" key="9">
    <source>
        <dbReference type="ARBA" id="ARBA00023033"/>
    </source>
</evidence>
<dbReference type="InterPro" id="IPR001128">
    <property type="entry name" value="Cyt_P450"/>
</dbReference>
<dbReference type="GO" id="GO:0016020">
    <property type="term" value="C:membrane"/>
    <property type="evidence" value="ECO:0007669"/>
    <property type="project" value="UniProtKB-SubCell"/>
</dbReference>
<dbReference type="AlphaFoldDB" id="A0A6P6BAK3"/>
<evidence type="ECO:0000256" key="3">
    <source>
        <dbReference type="ARBA" id="ARBA00022617"/>
    </source>
</evidence>
<protein>
    <submittedName>
        <fullName evidence="12">Isoflavone 3'-hydroxylase-like</fullName>
    </submittedName>
</protein>
<keyword evidence="4" id="KW-0812">Transmembrane</keyword>
<dbReference type="Proteomes" id="UP000515121">
    <property type="component" value="Unplaced"/>
</dbReference>
<keyword evidence="9" id="KW-0503">Monooxygenase</keyword>
<evidence type="ECO:0000256" key="2">
    <source>
        <dbReference type="ARBA" id="ARBA00010617"/>
    </source>
</evidence>
<dbReference type="KEGG" id="dzi:111316444"/>
<evidence type="ECO:0000313" key="11">
    <source>
        <dbReference type="Proteomes" id="UP000515121"/>
    </source>
</evidence>
<comment type="similarity">
    <text evidence="2">Belongs to the cytochrome P450 family.</text>
</comment>
<keyword evidence="8" id="KW-0408">Iron</keyword>
<keyword evidence="3" id="KW-0349">Heme</keyword>
<name>A0A6P6BAK3_DURZI</name>
<keyword evidence="10" id="KW-0472">Membrane</keyword>
<organism evidence="11 12">
    <name type="scientific">Durio zibethinus</name>
    <name type="common">Durian</name>
    <dbReference type="NCBI Taxonomy" id="66656"/>
    <lineage>
        <taxon>Eukaryota</taxon>
        <taxon>Viridiplantae</taxon>
        <taxon>Streptophyta</taxon>
        <taxon>Embryophyta</taxon>
        <taxon>Tracheophyta</taxon>
        <taxon>Spermatophyta</taxon>
        <taxon>Magnoliopsida</taxon>
        <taxon>eudicotyledons</taxon>
        <taxon>Gunneridae</taxon>
        <taxon>Pentapetalae</taxon>
        <taxon>rosids</taxon>
        <taxon>malvids</taxon>
        <taxon>Malvales</taxon>
        <taxon>Malvaceae</taxon>
        <taxon>Helicteroideae</taxon>
        <taxon>Durio</taxon>
    </lineage>
</organism>
<dbReference type="OrthoDB" id="1055148at2759"/>
<dbReference type="InterPro" id="IPR002401">
    <property type="entry name" value="Cyt_P450_E_grp-I"/>
</dbReference>
<dbReference type="GO" id="GO:0020037">
    <property type="term" value="F:heme binding"/>
    <property type="evidence" value="ECO:0007669"/>
    <property type="project" value="InterPro"/>
</dbReference>
<dbReference type="Gene3D" id="1.10.630.10">
    <property type="entry name" value="Cytochrome P450"/>
    <property type="match status" value="1"/>
</dbReference>
<proteinExistence type="inferred from homology"/>
<evidence type="ECO:0000313" key="12">
    <source>
        <dbReference type="RefSeq" id="XP_022774128.1"/>
    </source>
</evidence>
<dbReference type="RefSeq" id="XP_022774128.1">
    <property type="nucleotide sequence ID" value="XM_022918393.1"/>
</dbReference>
<keyword evidence="6" id="KW-1133">Transmembrane helix</keyword>
<evidence type="ECO:0000256" key="6">
    <source>
        <dbReference type="ARBA" id="ARBA00022989"/>
    </source>
</evidence>
<dbReference type="GeneID" id="111316444"/>
<dbReference type="Pfam" id="PF00067">
    <property type="entry name" value="p450"/>
    <property type="match status" value="1"/>
</dbReference>
<evidence type="ECO:0000256" key="7">
    <source>
        <dbReference type="ARBA" id="ARBA00023002"/>
    </source>
</evidence>
<evidence type="ECO:0000256" key="4">
    <source>
        <dbReference type="ARBA" id="ARBA00022692"/>
    </source>
</evidence>
<dbReference type="PANTHER" id="PTHR47947:SF62">
    <property type="entry name" value="CYTOCHROME P450, FAMILY 81, SUBFAMILY D, POLYPEPTIDE 5"/>
    <property type="match status" value="1"/>
</dbReference>
<keyword evidence="11" id="KW-1185">Reference proteome</keyword>
<dbReference type="PROSITE" id="PS51257">
    <property type="entry name" value="PROKAR_LIPOPROTEIN"/>
    <property type="match status" value="1"/>
</dbReference>
<keyword evidence="5" id="KW-0479">Metal-binding</keyword>
<comment type="subcellular location">
    <subcellularLocation>
        <location evidence="1">Membrane</location>
        <topology evidence="1">Single-pass membrane protein</topology>
    </subcellularLocation>
</comment>
<reference evidence="12" key="1">
    <citation type="submission" date="2025-08" db="UniProtKB">
        <authorList>
            <consortium name="RefSeq"/>
        </authorList>
    </citation>
    <scope>IDENTIFICATION</scope>
    <source>
        <tissue evidence="12">Fruit stalk</tissue>
    </source>
</reference>
<dbReference type="InterPro" id="IPR036396">
    <property type="entry name" value="Cyt_P450_sf"/>
</dbReference>
<keyword evidence="7" id="KW-0560">Oxidoreductase</keyword>
<evidence type="ECO:0000256" key="1">
    <source>
        <dbReference type="ARBA" id="ARBA00004167"/>
    </source>
</evidence>
<evidence type="ECO:0000256" key="5">
    <source>
        <dbReference type="ARBA" id="ARBA00022723"/>
    </source>
</evidence>
<dbReference type="SUPFAM" id="SSF48264">
    <property type="entry name" value="Cytochrome P450"/>
    <property type="match status" value="1"/>
</dbReference>
<dbReference type="PRINTS" id="PR00463">
    <property type="entry name" value="EP450I"/>
</dbReference>
<dbReference type="GO" id="GO:0004497">
    <property type="term" value="F:monooxygenase activity"/>
    <property type="evidence" value="ECO:0007669"/>
    <property type="project" value="UniProtKB-KW"/>
</dbReference>
<accession>A0A6P6BAK3</accession>
<evidence type="ECO:0000256" key="10">
    <source>
        <dbReference type="ARBA" id="ARBA00023136"/>
    </source>
</evidence>
<dbReference type="InterPro" id="IPR050651">
    <property type="entry name" value="Plant_Cytochrome_P450_Monoox"/>
</dbReference>
<dbReference type="PANTHER" id="PTHR47947">
    <property type="entry name" value="CYTOCHROME P450 82C3-RELATED"/>
    <property type="match status" value="1"/>
</dbReference>
<gene>
    <name evidence="12" type="primary">LOC111316444</name>
</gene>